<dbReference type="AlphaFoldDB" id="A0A0C1HA67"/>
<comment type="caution">
    <text evidence="1">The sequence shown here is derived from an EMBL/GenBank/DDBJ whole genome shotgun (WGS) entry which is preliminary data.</text>
</comment>
<name>A0A0C1HA67_9BACT</name>
<protein>
    <submittedName>
        <fullName evidence="1">Uncharacterized protein</fullName>
    </submittedName>
</protein>
<evidence type="ECO:0000313" key="2">
    <source>
        <dbReference type="Proteomes" id="UP000031465"/>
    </source>
</evidence>
<sequence length="342" mass="40436">MFLISISSHFKLINHMTAIERRALYNLLRMNWLNNPQMKVDHWQVDDYRIFSTETLFERLKKLNINLDKSSFIAYADECESPEDLTEQLVGDRELKAQNEDQVYLLIFELWRRLLSEKPSLSIICNELDQLIYQYDQGKVENSTLLQDQLNQFITLLDENADQGIPPQEVFIGVSTYCANDIETFLYDFISERIEEENEAYALDLLDDFSTYLGTNKWFDLLRARLSSLSNRKIATKQLSQLLEDYLDKQDLEFNLELLSFMTEIGDPYTFKEVLQNTLPLLQTEEDFQDFLFICADYCHRLDQENKEKSIHILIHQRSNKELLHPFNSNDPALKILLHIFE</sequence>
<organism evidence="1 2">
    <name type="scientific">Candidatus Protochlamydia amoebophila</name>
    <dbReference type="NCBI Taxonomy" id="362787"/>
    <lineage>
        <taxon>Bacteria</taxon>
        <taxon>Pseudomonadati</taxon>
        <taxon>Chlamydiota</taxon>
        <taxon>Chlamydiia</taxon>
        <taxon>Parachlamydiales</taxon>
        <taxon>Parachlamydiaceae</taxon>
        <taxon>Candidatus Protochlamydia</taxon>
    </lineage>
</organism>
<evidence type="ECO:0000313" key="1">
    <source>
        <dbReference type="EMBL" id="KIC74244.1"/>
    </source>
</evidence>
<reference evidence="1 2" key="1">
    <citation type="journal article" date="2014" name="Mol. Biol. Evol.">
        <title>Massive expansion of Ubiquitination-related gene families within the Chlamydiae.</title>
        <authorList>
            <person name="Domman D."/>
            <person name="Collingro A."/>
            <person name="Lagkouvardos I."/>
            <person name="Gehre L."/>
            <person name="Weinmaier T."/>
            <person name="Rattei T."/>
            <person name="Subtil A."/>
            <person name="Horn M."/>
        </authorList>
    </citation>
    <scope>NUCLEOTIDE SEQUENCE [LARGE SCALE GENOMIC DNA]</scope>
    <source>
        <strain evidence="1 2">EI2</strain>
    </source>
</reference>
<dbReference type="PATRIC" id="fig|362787.3.peg.130"/>
<proteinExistence type="predicted"/>
<accession>A0A0C1HA67</accession>
<dbReference type="EMBL" id="JSAN01000012">
    <property type="protein sequence ID" value="KIC74244.1"/>
    <property type="molecule type" value="Genomic_DNA"/>
</dbReference>
<dbReference type="Proteomes" id="UP000031465">
    <property type="component" value="Unassembled WGS sequence"/>
</dbReference>
<gene>
    <name evidence="1" type="ORF">DB44_AM00020</name>
</gene>